<name>A0A2N3LCR5_9BACI</name>
<evidence type="ECO:0000313" key="3">
    <source>
        <dbReference type="Proteomes" id="UP000233440"/>
    </source>
</evidence>
<accession>A0A2N3LCR5</accession>
<sequence>MAKRLKLLEQLVKHQAQTKYHTVVKGDCLWIIAKNNEITVSKIKSMNKLKSDIIFPGQRLRVQ</sequence>
<dbReference type="Pfam" id="PF01476">
    <property type="entry name" value="LysM"/>
    <property type="match status" value="1"/>
</dbReference>
<dbReference type="AlphaFoldDB" id="A0A2N3LCR5"/>
<comment type="caution">
    <text evidence="2">The sequence shown here is derived from an EMBL/GenBank/DDBJ whole genome shotgun (WGS) entry which is preliminary data.</text>
</comment>
<dbReference type="OrthoDB" id="308800at2"/>
<keyword evidence="3" id="KW-1185">Reference proteome</keyword>
<evidence type="ECO:0000313" key="2">
    <source>
        <dbReference type="EMBL" id="PKR82401.1"/>
    </source>
</evidence>
<dbReference type="Proteomes" id="UP000233440">
    <property type="component" value="Unassembled WGS sequence"/>
</dbReference>
<dbReference type="PROSITE" id="PS51782">
    <property type="entry name" value="LYSM"/>
    <property type="match status" value="1"/>
</dbReference>
<dbReference type="Gene3D" id="3.10.350.10">
    <property type="entry name" value="LysM domain"/>
    <property type="match status" value="1"/>
</dbReference>
<dbReference type="SUPFAM" id="SSF54106">
    <property type="entry name" value="LysM domain"/>
    <property type="match status" value="1"/>
</dbReference>
<dbReference type="SMART" id="SM00257">
    <property type="entry name" value="LysM"/>
    <property type="match status" value="1"/>
</dbReference>
<dbReference type="InterPro" id="IPR036779">
    <property type="entry name" value="LysM_dom_sf"/>
</dbReference>
<feature type="domain" description="LysM" evidence="1">
    <location>
        <begin position="19"/>
        <end position="62"/>
    </location>
</feature>
<reference evidence="2 3" key="1">
    <citation type="submission" date="2017-11" db="EMBL/GenBank/DDBJ databases">
        <title>Bacillus camelliae sp. nov., isolated from pu'er tea.</title>
        <authorList>
            <person name="Niu L."/>
        </authorList>
    </citation>
    <scope>NUCLEOTIDE SEQUENCE [LARGE SCALE GENOMIC DNA]</scope>
    <source>
        <strain evidence="2 3">7578-1</strain>
    </source>
</reference>
<evidence type="ECO:0000259" key="1">
    <source>
        <dbReference type="PROSITE" id="PS51782"/>
    </source>
</evidence>
<dbReference type="InterPro" id="IPR018392">
    <property type="entry name" value="LysM"/>
</dbReference>
<dbReference type="EMBL" id="PIQO01000048">
    <property type="protein sequence ID" value="PKR82401.1"/>
    <property type="molecule type" value="Genomic_DNA"/>
</dbReference>
<dbReference type="CDD" id="cd00118">
    <property type="entry name" value="LysM"/>
    <property type="match status" value="1"/>
</dbReference>
<gene>
    <name evidence="2" type="ORF">CWO92_24695</name>
</gene>
<organism evidence="2 3">
    <name type="scientific">Heyndrickxia camelliae</name>
    <dbReference type="NCBI Taxonomy" id="1707093"/>
    <lineage>
        <taxon>Bacteria</taxon>
        <taxon>Bacillati</taxon>
        <taxon>Bacillota</taxon>
        <taxon>Bacilli</taxon>
        <taxon>Bacillales</taxon>
        <taxon>Bacillaceae</taxon>
        <taxon>Heyndrickxia</taxon>
    </lineage>
</organism>
<protein>
    <recommendedName>
        <fullName evidence="1">LysM domain-containing protein</fullName>
    </recommendedName>
</protein>
<proteinExistence type="predicted"/>